<keyword evidence="10" id="KW-0479">Metal-binding</keyword>
<dbReference type="GO" id="GO:0004190">
    <property type="term" value="F:aspartic-type endopeptidase activity"/>
    <property type="evidence" value="ECO:0007669"/>
    <property type="project" value="InterPro"/>
</dbReference>
<dbReference type="InterPro" id="IPR001969">
    <property type="entry name" value="Aspartic_peptidase_AS"/>
</dbReference>
<dbReference type="Gene3D" id="2.70.40.10">
    <property type="match status" value="1"/>
</dbReference>
<evidence type="ECO:0000256" key="11">
    <source>
        <dbReference type="SAM" id="SignalP"/>
    </source>
</evidence>
<dbReference type="Gene3D" id="1.10.375.10">
    <property type="entry name" value="Human Immunodeficiency Virus Type 1 Capsid Protein"/>
    <property type="match status" value="1"/>
</dbReference>
<dbReference type="PROSITE" id="PS00141">
    <property type="entry name" value="ASP_PROTEASE"/>
    <property type="match status" value="1"/>
</dbReference>
<dbReference type="PROSITE" id="PS50174">
    <property type="entry name" value="G_PATCH"/>
    <property type="match status" value="1"/>
</dbReference>
<keyword evidence="5" id="KW-0688">Ribosomal frameshifting</keyword>
<dbReference type="GO" id="GO:0003676">
    <property type="term" value="F:nucleic acid binding"/>
    <property type="evidence" value="ECO:0007669"/>
    <property type="project" value="InterPro"/>
</dbReference>
<dbReference type="GO" id="GO:0075523">
    <property type="term" value="P:viral translational frameshifting"/>
    <property type="evidence" value="ECO:0007669"/>
    <property type="project" value="UniProtKB-KW"/>
</dbReference>
<dbReference type="GO" id="GO:0006508">
    <property type="term" value="P:proteolysis"/>
    <property type="evidence" value="ECO:0007669"/>
    <property type="project" value="UniProtKB-KW"/>
</dbReference>
<evidence type="ECO:0000256" key="9">
    <source>
        <dbReference type="ARBA" id="ARBA00037498"/>
    </source>
</evidence>
<feature type="domain" description="G-patch" evidence="13">
    <location>
        <begin position="704"/>
        <end position="750"/>
    </location>
</feature>
<accession>A0A485NX17</accession>
<dbReference type="SUPFAM" id="SSF47836">
    <property type="entry name" value="Retroviral matrix proteins"/>
    <property type="match status" value="1"/>
</dbReference>
<feature type="domain" description="Peptidase A2" evidence="14">
    <location>
        <begin position="617"/>
        <end position="693"/>
    </location>
</feature>
<dbReference type="InterPro" id="IPR045345">
    <property type="entry name" value="Gag_p24_C"/>
</dbReference>
<dbReference type="CDD" id="cd05482">
    <property type="entry name" value="HIV_retropepsin_like"/>
    <property type="match status" value="1"/>
</dbReference>
<keyword evidence="11" id="KW-0732">Signal</keyword>
<dbReference type="InterPro" id="IPR036875">
    <property type="entry name" value="Znf_CCHC_sf"/>
</dbReference>
<feature type="domain" description="CCHC-type" evidence="12">
    <location>
        <begin position="424"/>
        <end position="439"/>
    </location>
</feature>
<dbReference type="InterPro" id="IPR050195">
    <property type="entry name" value="Primate_lentivir_Gag_pol-like"/>
</dbReference>
<dbReference type="InterPro" id="IPR038124">
    <property type="entry name" value="B_retro_matrix_sf"/>
</dbReference>
<dbReference type="InterPro" id="IPR029054">
    <property type="entry name" value="dUTPase-like"/>
</dbReference>
<proteinExistence type="predicted"/>
<evidence type="ECO:0000259" key="12">
    <source>
        <dbReference type="PROSITE" id="PS50158"/>
    </source>
</evidence>
<evidence type="ECO:0000256" key="6">
    <source>
        <dbReference type="ARBA" id="ARBA00022801"/>
    </source>
</evidence>
<feature type="signal peptide" evidence="11">
    <location>
        <begin position="1"/>
        <end position="27"/>
    </location>
</feature>
<organism evidence="15 16">
    <name type="scientific">Lynx pardinus</name>
    <name type="common">Iberian lynx</name>
    <name type="synonym">Felis pardina</name>
    <dbReference type="NCBI Taxonomy" id="191816"/>
    <lineage>
        <taxon>Eukaryota</taxon>
        <taxon>Metazoa</taxon>
        <taxon>Chordata</taxon>
        <taxon>Craniata</taxon>
        <taxon>Vertebrata</taxon>
        <taxon>Euteleostomi</taxon>
        <taxon>Mammalia</taxon>
        <taxon>Eutheria</taxon>
        <taxon>Laurasiatheria</taxon>
        <taxon>Carnivora</taxon>
        <taxon>Feliformia</taxon>
        <taxon>Felidae</taxon>
        <taxon>Felinae</taxon>
        <taxon>Lynx</taxon>
    </lineage>
</organism>
<keyword evidence="6" id="KW-0378">Hydrolase</keyword>
<dbReference type="InterPro" id="IPR000467">
    <property type="entry name" value="G_patch_dom"/>
</dbReference>
<dbReference type="Gene3D" id="4.10.60.10">
    <property type="entry name" value="Zinc finger, CCHC-type"/>
    <property type="match status" value="1"/>
</dbReference>
<dbReference type="InterPro" id="IPR036157">
    <property type="entry name" value="dUTPase-like_sf"/>
</dbReference>
<evidence type="ECO:0000256" key="7">
    <source>
        <dbReference type="ARBA" id="ARBA00023080"/>
    </source>
</evidence>
<dbReference type="InterPro" id="IPR001995">
    <property type="entry name" value="Peptidase_A2_cat"/>
</dbReference>
<dbReference type="SUPFAM" id="SSF50630">
    <property type="entry name" value="Acid proteases"/>
    <property type="match status" value="1"/>
</dbReference>
<evidence type="ECO:0000256" key="8">
    <source>
        <dbReference type="ARBA" id="ARBA00023288"/>
    </source>
</evidence>
<evidence type="ECO:0000313" key="15">
    <source>
        <dbReference type="EMBL" id="VFV34642.1"/>
    </source>
</evidence>
<dbReference type="InterPro" id="IPR001878">
    <property type="entry name" value="Znf_CCHC"/>
</dbReference>
<dbReference type="EC" id="3.4.23.50" evidence="2"/>
<dbReference type="Pfam" id="PF00077">
    <property type="entry name" value="RVP"/>
    <property type="match status" value="1"/>
</dbReference>
<reference evidence="15 16" key="1">
    <citation type="submission" date="2019-01" db="EMBL/GenBank/DDBJ databases">
        <authorList>
            <person name="Alioto T."/>
            <person name="Alioto T."/>
        </authorList>
    </citation>
    <scope>NUCLEOTIDE SEQUENCE [LARGE SCALE GENOMIC DNA]</scope>
</reference>
<dbReference type="GO" id="GO:0008270">
    <property type="term" value="F:zinc ion binding"/>
    <property type="evidence" value="ECO:0007669"/>
    <property type="project" value="UniProtKB-KW"/>
</dbReference>
<dbReference type="InterPro" id="IPR003322">
    <property type="entry name" value="B_retro_matrix"/>
</dbReference>
<dbReference type="InterPro" id="IPR010999">
    <property type="entry name" value="Retrovr_matrix"/>
</dbReference>
<dbReference type="Pfam" id="PF00692">
    <property type="entry name" value="dUTPase"/>
    <property type="match status" value="1"/>
</dbReference>
<dbReference type="Pfam" id="PF02337">
    <property type="entry name" value="Gag_p10"/>
    <property type="match status" value="1"/>
</dbReference>
<name>A0A485NX17_LYNPA</name>
<evidence type="ECO:0000256" key="4">
    <source>
        <dbReference type="ARBA" id="ARBA00022707"/>
    </source>
</evidence>
<dbReference type="GO" id="GO:0009117">
    <property type="term" value="P:nucleotide metabolic process"/>
    <property type="evidence" value="ECO:0007669"/>
    <property type="project" value="UniProtKB-KW"/>
</dbReference>
<dbReference type="CDD" id="cd07557">
    <property type="entry name" value="trimeric_dUTPase"/>
    <property type="match status" value="1"/>
</dbReference>
<dbReference type="PANTHER" id="PTHR40389">
    <property type="entry name" value="ENDOGENOUS RETROVIRUS GROUP K MEMBER 24 GAG POLYPROTEIN-RELATED"/>
    <property type="match status" value="1"/>
</dbReference>
<dbReference type="GO" id="GO:0005198">
    <property type="term" value="F:structural molecule activity"/>
    <property type="evidence" value="ECO:0007669"/>
    <property type="project" value="InterPro"/>
</dbReference>
<dbReference type="Gene3D" id="2.40.70.10">
    <property type="entry name" value="Acid Proteases"/>
    <property type="match status" value="1"/>
</dbReference>
<dbReference type="SUPFAM" id="SSF47943">
    <property type="entry name" value="Retrovirus capsid protein, N-terminal core domain"/>
    <property type="match status" value="1"/>
</dbReference>
<keyword evidence="10" id="KW-0862">Zinc</keyword>
<keyword evidence="8" id="KW-0449">Lipoprotein</keyword>
<keyword evidence="3" id="KW-0645">Protease</keyword>
<evidence type="ECO:0000256" key="5">
    <source>
        <dbReference type="ARBA" id="ARBA00022758"/>
    </source>
</evidence>
<evidence type="ECO:0000256" key="10">
    <source>
        <dbReference type="PROSITE-ProRule" id="PRU00047"/>
    </source>
</evidence>
<dbReference type="Pfam" id="PF00607">
    <property type="entry name" value="Gag_p24"/>
    <property type="match status" value="1"/>
</dbReference>
<dbReference type="SUPFAM" id="SSF57756">
    <property type="entry name" value="Retrovirus zinc finger-like domains"/>
    <property type="match status" value="2"/>
</dbReference>
<dbReference type="InterPro" id="IPR008919">
    <property type="entry name" value="Retrov_capsid_N"/>
</dbReference>
<dbReference type="Pfam" id="PF19317">
    <property type="entry name" value="Gag_p24_C"/>
    <property type="match status" value="1"/>
</dbReference>
<dbReference type="InterPro" id="IPR021109">
    <property type="entry name" value="Peptidase_aspartic_dom_sf"/>
</dbReference>
<dbReference type="Pfam" id="PF00098">
    <property type="entry name" value="zf-CCHC"/>
    <property type="match status" value="1"/>
</dbReference>
<evidence type="ECO:0000256" key="2">
    <source>
        <dbReference type="ARBA" id="ARBA00013083"/>
    </source>
</evidence>
<dbReference type="InterPro" id="IPR034170">
    <property type="entry name" value="Retropepsin-like_cat_dom"/>
</dbReference>
<feature type="chain" id="PRO_5019765804" description="human endogenous retrovirus K endopeptidase" evidence="11">
    <location>
        <begin position="28"/>
        <end position="750"/>
    </location>
</feature>
<comment type="catalytic activity">
    <reaction evidence="1">
        <text>Processing at the authentic HIV-1 PR recognition site and release of the mature p17 matrix and the p24 capsid protein, as a result of the cleavage of the -SQNY-|-PIVQ- cleavage site.</text>
        <dbReference type="EC" id="3.4.23.50"/>
    </reaction>
</comment>
<keyword evidence="10" id="KW-0863">Zinc-finger</keyword>
<evidence type="ECO:0000259" key="13">
    <source>
        <dbReference type="PROSITE" id="PS50174"/>
    </source>
</evidence>
<dbReference type="PROSITE" id="PS50158">
    <property type="entry name" value="ZF_CCHC"/>
    <property type="match status" value="1"/>
</dbReference>
<dbReference type="EMBL" id="CAAGRJ010019880">
    <property type="protein sequence ID" value="VFV34642.1"/>
    <property type="molecule type" value="Genomic_DNA"/>
</dbReference>
<dbReference type="Pfam" id="PF14787">
    <property type="entry name" value="zf-CCHC_5"/>
    <property type="match status" value="1"/>
</dbReference>
<dbReference type="Gene3D" id="1.10.150.490">
    <property type="entry name" value="Retroviral GAG p10 protein"/>
    <property type="match status" value="1"/>
</dbReference>
<protein>
    <recommendedName>
        <fullName evidence="2">human endogenous retrovirus K endopeptidase</fullName>
        <ecNumber evidence="2">3.4.23.50</ecNumber>
    </recommendedName>
</protein>
<sequence length="750" mass="82529">MMTEPSRLSFVLFSLTLFFLREPLVAGAHLQQMAPKQDPKECCPWFPEEDTVNLQTWNRVGDQLREYYTLHGPEKVTVDAFALWNLIKDVLEPRQEVEKLPQWENFSLGEGTPLLSPAKSQAMLASALPDDDKLTPEEEQDLEDAAAKYHDEGSPIGVCAAPLNNKEPPTPFQAPPSPLHCDKLFRRLPPRPPLPMTLAQQKVHRTSGFLAALRQAEQAGDIEFAQCFPVMYGGEFDEEISWEPLPYKILKELKAACQDYGPLAPYTLTLLDTLSNRWMAPYDWMQVAKACLSGVNAWKALPVTTEKATALGNVKQRAEEPFEDFVSHLMVAVKRVITDEEAANILVKQLAFENSNTTCQSLLRSIRKTGSLTNYVKQCADVSPAFIQGVAIASALKGETSSQFMQGLSNKNGKQPLKGINVNCFTCKQPGHFSRQCPQNRFVSQVSGQNVNTRLPQALCLCCQKGFHWAKYCRSMFHKDGTPLNPNKELDFNQGNSGNGQRGLPQAQTISGGIFPEPVHSFCPVLELFKVTPGSAGLDLRSSTSTILTPDVAVTPILTGVKGPLPKGIVGIIWGQSSMALQGLSIIPGVIDSDYTGELQVTALRPLKELLIQGEKITGLLDTGADVSCIAGNDWPSEWPTKAAPVGLIGIGRAPSIAKSTQILPWANEEGQSGVFCPYVIPTIPIMLWGRDILSHMGMLLYSPDDKVPAQMLQMHFDPDKGLGKHNQDIKEPIQTISNVKRQGLGYQNF</sequence>
<keyword evidence="7" id="KW-0546">Nucleotide metabolism</keyword>
<dbReference type="SUPFAM" id="SSF51283">
    <property type="entry name" value="dUTPase-like"/>
    <property type="match status" value="1"/>
</dbReference>
<dbReference type="Proteomes" id="UP000386466">
    <property type="component" value="Unassembled WGS sequence"/>
</dbReference>
<dbReference type="PROSITE" id="PS50175">
    <property type="entry name" value="ASP_PROT_RETROV"/>
    <property type="match status" value="1"/>
</dbReference>
<comment type="function">
    <text evidence="9">The aspartyl protease mediates proteolytic cleavages of Gag and Gag-Pol polyproteins during or shortly after the release of the virion from the plasma membrane. Cleavages take place as an ordered, step-wise cascade to yield mature proteins. This process is called maturation. Displays maximal activity during the budding process just prior to particle release from the cell.</text>
</comment>
<dbReference type="SUPFAM" id="SSF47353">
    <property type="entry name" value="Retrovirus capsid dimerization domain-like"/>
    <property type="match status" value="1"/>
</dbReference>
<keyword evidence="4" id="KW-0519">Myristate</keyword>
<dbReference type="SMART" id="SM00443">
    <property type="entry name" value="G_patch"/>
    <property type="match status" value="1"/>
</dbReference>
<evidence type="ECO:0000256" key="3">
    <source>
        <dbReference type="ARBA" id="ARBA00022670"/>
    </source>
</evidence>
<dbReference type="InterPro" id="IPR033704">
    <property type="entry name" value="dUTPase_trimeric"/>
</dbReference>
<evidence type="ECO:0000256" key="1">
    <source>
        <dbReference type="ARBA" id="ARBA00001339"/>
    </source>
</evidence>
<evidence type="ECO:0000259" key="14">
    <source>
        <dbReference type="PROSITE" id="PS50175"/>
    </source>
</evidence>
<gene>
    <name evidence="15" type="ORF">LYPA_23C002904</name>
</gene>
<dbReference type="PANTHER" id="PTHR40389:SF3">
    <property type="entry name" value="IGE-BINDING PROTEIN"/>
    <property type="match status" value="1"/>
</dbReference>
<dbReference type="Pfam" id="PF01585">
    <property type="entry name" value="G-patch"/>
    <property type="match status" value="1"/>
</dbReference>
<dbReference type="SMART" id="SM00343">
    <property type="entry name" value="ZnF_C2HC"/>
    <property type="match status" value="2"/>
</dbReference>
<dbReference type="AlphaFoldDB" id="A0A485NX17"/>
<evidence type="ECO:0000313" key="16">
    <source>
        <dbReference type="Proteomes" id="UP000386466"/>
    </source>
</evidence>
<keyword evidence="16" id="KW-1185">Reference proteome</keyword>
<dbReference type="InterPro" id="IPR018061">
    <property type="entry name" value="Retropepsins"/>
</dbReference>